<keyword evidence="4 8" id="KW-0808">Transferase</keyword>
<proteinExistence type="inferred from homology"/>
<dbReference type="Pfam" id="PF00155">
    <property type="entry name" value="Aminotran_1_2"/>
    <property type="match status" value="1"/>
</dbReference>
<dbReference type="Proteomes" id="UP000799778">
    <property type="component" value="Unassembled WGS sequence"/>
</dbReference>
<evidence type="ECO:0000259" key="7">
    <source>
        <dbReference type="Pfam" id="PF00155"/>
    </source>
</evidence>
<dbReference type="OrthoDB" id="2108at2759"/>
<feature type="transmembrane region" description="Helical" evidence="6">
    <location>
        <begin position="55"/>
        <end position="78"/>
    </location>
</feature>
<evidence type="ECO:0000256" key="1">
    <source>
        <dbReference type="ARBA" id="ARBA00001933"/>
    </source>
</evidence>
<keyword evidence="3" id="KW-0032">Aminotransferase</keyword>
<comment type="similarity">
    <text evidence="2">Belongs to the class-I pyridoxal-phosphate-dependent aminotransferase family.</text>
</comment>
<dbReference type="CDD" id="cd00609">
    <property type="entry name" value="AAT_like"/>
    <property type="match status" value="1"/>
</dbReference>
<evidence type="ECO:0000313" key="9">
    <source>
        <dbReference type="Proteomes" id="UP000799778"/>
    </source>
</evidence>
<accession>A0A6A5Y7R5</accession>
<dbReference type="AlphaFoldDB" id="A0A6A5Y7R5"/>
<organism evidence="8 9">
    <name type="scientific">Aaosphaeria arxii CBS 175.79</name>
    <dbReference type="NCBI Taxonomy" id="1450172"/>
    <lineage>
        <taxon>Eukaryota</taxon>
        <taxon>Fungi</taxon>
        <taxon>Dikarya</taxon>
        <taxon>Ascomycota</taxon>
        <taxon>Pezizomycotina</taxon>
        <taxon>Dothideomycetes</taxon>
        <taxon>Pleosporomycetidae</taxon>
        <taxon>Pleosporales</taxon>
        <taxon>Pleosporales incertae sedis</taxon>
        <taxon>Aaosphaeria</taxon>
    </lineage>
</organism>
<evidence type="ECO:0000313" key="8">
    <source>
        <dbReference type="EMBL" id="KAF2021047.1"/>
    </source>
</evidence>
<keyword evidence="6" id="KW-1133">Transmembrane helix</keyword>
<dbReference type="EMBL" id="ML978066">
    <property type="protein sequence ID" value="KAF2021047.1"/>
    <property type="molecule type" value="Genomic_DNA"/>
</dbReference>
<feature type="domain" description="Aminotransferase class I/classII large" evidence="7">
    <location>
        <begin position="207"/>
        <end position="549"/>
    </location>
</feature>
<dbReference type="RefSeq" id="XP_033389386.1">
    <property type="nucleotide sequence ID" value="XM_033521118.1"/>
</dbReference>
<keyword evidence="6" id="KW-0812">Transmembrane</keyword>
<keyword evidence="9" id="KW-1185">Reference proteome</keyword>
<dbReference type="InterPro" id="IPR004839">
    <property type="entry name" value="Aminotransferase_I/II_large"/>
</dbReference>
<comment type="cofactor">
    <cofactor evidence="1">
        <name>pyridoxal 5'-phosphate</name>
        <dbReference type="ChEBI" id="CHEBI:597326"/>
    </cofactor>
</comment>
<keyword evidence="5" id="KW-0663">Pyridoxal phosphate</keyword>
<dbReference type="PANTHER" id="PTHR46383:SF1">
    <property type="entry name" value="ASPARTATE AMINOTRANSFERASE"/>
    <property type="match status" value="1"/>
</dbReference>
<dbReference type="GO" id="GO:0030170">
    <property type="term" value="F:pyridoxal phosphate binding"/>
    <property type="evidence" value="ECO:0007669"/>
    <property type="project" value="InterPro"/>
</dbReference>
<protein>
    <submittedName>
        <fullName evidence="8">PLP-dependent transferase</fullName>
    </submittedName>
</protein>
<dbReference type="GO" id="GO:0008483">
    <property type="term" value="F:transaminase activity"/>
    <property type="evidence" value="ECO:0007669"/>
    <property type="project" value="UniProtKB-KW"/>
</dbReference>
<reference evidence="8" key="1">
    <citation type="journal article" date="2020" name="Stud. Mycol.">
        <title>101 Dothideomycetes genomes: a test case for predicting lifestyles and emergence of pathogens.</title>
        <authorList>
            <person name="Haridas S."/>
            <person name="Albert R."/>
            <person name="Binder M."/>
            <person name="Bloem J."/>
            <person name="Labutti K."/>
            <person name="Salamov A."/>
            <person name="Andreopoulos B."/>
            <person name="Baker S."/>
            <person name="Barry K."/>
            <person name="Bills G."/>
            <person name="Bluhm B."/>
            <person name="Cannon C."/>
            <person name="Castanera R."/>
            <person name="Culley D."/>
            <person name="Daum C."/>
            <person name="Ezra D."/>
            <person name="Gonzalez J."/>
            <person name="Henrissat B."/>
            <person name="Kuo A."/>
            <person name="Liang C."/>
            <person name="Lipzen A."/>
            <person name="Lutzoni F."/>
            <person name="Magnuson J."/>
            <person name="Mondo S."/>
            <person name="Nolan M."/>
            <person name="Ohm R."/>
            <person name="Pangilinan J."/>
            <person name="Park H.-J."/>
            <person name="Ramirez L."/>
            <person name="Alfaro M."/>
            <person name="Sun H."/>
            <person name="Tritt A."/>
            <person name="Yoshinaga Y."/>
            <person name="Zwiers L.-H."/>
            <person name="Turgeon B."/>
            <person name="Goodwin S."/>
            <person name="Spatafora J."/>
            <person name="Crous P."/>
            <person name="Grigoriev I."/>
        </authorList>
    </citation>
    <scope>NUCLEOTIDE SEQUENCE</scope>
    <source>
        <strain evidence="8">CBS 175.79</strain>
    </source>
</reference>
<feature type="transmembrane region" description="Helical" evidence="6">
    <location>
        <begin position="24"/>
        <end position="43"/>
    </location>
</feature>
<dbReference type="PANTHER" id="PTHR46383">
    <property type="entry name" value="ASPARTATE AMINOTRANSFERASE"/>
    <property type="match status" value="1"/>
</dbReference>
<sequence>MSLGVLYSVAAVEVVCSSDAAGCWLLLLLVATPPKAALLLCIIRTTPAAPSRETFSFFFFYCSPILAIAIAGLSIYTFTYTYNQKKDSSSWFYARKAYHKKLSPHIYLLYNHDPPPPPTFQSTPLTMSFSGRRVPILKSQGPSERRFSTSKEPTEKITSQIHRQFRQSHEGHKPHAGLDPTRASTGVVWTSERAYEHGFLEHPEAWANLGQGAPEVDDEIEGCFERPKEVDISGHGREYGPTAGIKPLREAVAKLYNEHHRKWRKSQYTWENVCIVPGGRAGLIRIAAVLGNCYLGFFIPDYTAYNEMLSLFKNIAAIPIPLGEDDKYHMSPDKIAEEIARGTSVILTSNPRNPTGQMVTNPELAQIQNICRDRATLIMDEFYCGYNYTTNCDGTVISAADNVEDVDEDDVLIIDGLTKRFRLPGWRVAWVLGPKEFINAIGSCGSYLDGGCNVPFQEAAVQMLEPPRVRNEMRALQMHFRNKRDYVIGRLTEIGFKFPFMPNSTFYLWLDLSNLPESINDGLNFFQACLLEKVIVVPGIFFDLNPSKRRDLFDSPCHHFVRLSYGPRMDTLVQGMDAIERIVKKHTADPRPINQVRPRGGA</sequence>
<gene>
    <name evidence="8" type="ORF">BU24DRAFT_14013</name>
</gene>
<keyword evidence="6" id="KW-0472">Membrane</keyword>
<dbReference type="SUPFAM" id="SSF53383">
    <property type="entry name" value="PLP-dependent transferases"/>
    <property type="match status" value="1"/>
</dbReference>
<evidence type="ECO:0000256" key="5">
    <source>
        <dbReference type="ARBA" id="ARBA00022898"/>
    </source>
</evidence>
<evidence type="ECO:0000256" key="2">
    <source>
        <dbReference type="ARBA" id="ARBA00007441"/>
    </source>
</evidence>
<evidence type="ECO:0000256" key="6">
    <source>
        <dbReference type="SAM" id="Phobius"/>
    </source>
</evidence>
<name>A0A6A5Y7R5_9PLEO</name>
<dbReference type="GO" id="GO:0006520">
    <property type="term" value="P:amino acid metabolic process"/>
    <property type="evidence" value="ECO:0007669"/>
    <property type="project" value="InterPro"/>
</dbReference>
<evidence type="ECO:0000256" key="4">
    <source>
        <dbReference type="ARBA" id="ARBA00022679"/>
    </source>
</evidence>
<dbReference type="GeneID" id="54278515"/>
<dbReference type="InterPro" id="IPR015424">
    <property type="entry name" value="PyrdxlP-dep_Trfase"/>
</dbReference>
<dbReference type="InterPro" id="IPR015421">
    <property type="entry name" value="PyrdxlP-dep_Trfase_major"/>
</dbReference>
<dbReference type="InterPro" id="IPR050596">
    <property type="entry name" value="AspAT/PAT-like"/>
</dbReference>
<evidence type="ECO:0000256" key="3">
    <source>
        <dbReference type="ARBA" id="ARBA00022576"/>
    </source>
</evidence>
<dbReference type="Gene3D" id="3.40.640.10">
    <property type="entry name" value="Type I PLP-dependent aspartate aminotransferase-like (Major domain)"/>
    <property type="match status" value="1"/>
</dbReference>